<name>A0AA40D050_9PEZI</name>
<comment type="caution">
    <text evidence="2">The sequence shown here is derived from an EMBL/GenBank/DDBJ whole genome shotgun (WGS) entry which is preliminary data.</text>
</comment>
<dbReference type="Proteomes" id="UP001174936">
    <property type="component" value="Unassembled WGS sequence"/>
</dbReference>
<keyword evidence="3" id="KW-1185">Reference proteome</keyword>
<sequence>GETLYSSRLSFFSLHRLSGIHIKWVDTLSSHLDFDPNTKELAMFRFPSICLLYSRYEPGKSAFHCILKGFDSSPPNGTESSHDWPPPKPSTQALLEETLLSYRLIFGQDRRSRALFRSQEQRAAFRGLDFEDPLLIELSAQKRPRFGPKGQNGSFKMNSRSFYSAGNDFPLLGCRLSHLQRYNMQQDSSTLSEFWADRRNPFNFYTFWAVLIVGAASILLSVLQCGIGTAQLYVA</sequence>
<feature type="non-terminal residue" evidence="2">
    <location>
        <position position="235"/>
    </location>
</feature>
<feature type="non-terminal residue" evidence="2">
    <location>
        <position position="1"/>
    </location>
</feature>
<dbReference type="AlphaFoldDB" id="A0AA40D050"/>
<accession>A0AA40D050</accession>
<evidence type="ECO:0000313" key="2">
    <source>
        <dbReference type="EMBL" id="KAK0657891.1"/>
    </source>
</evidence>
<dbReference type="EMBL" id="JAULSV010000001">
    <property type="protein sequence ID" value="KAK0657891.1"/>
    <property type="molecule type" value="Genomic_DNA"/>
</dbReference>
<evidence type="ECO:0000256" key="1">
    <source>
        <dbReference type="SAM" id="Phobius"/>
    </source>
</evidence>
<gene>
    <name evidence="2" type="ORF">B0T16DRAFT_299762</name>
</gene>
<reference evidence="2" key="1">
    <citation type="submission" date="2023-06" db="EMBL/GenBank/DDBJ databases">
        <title>Genome-scale phylogeny and comparative genomics of the fungal order Sordariales.</title>
        <authorList>
            <consortium name="Lawrence Berkeley National Laboratory"/>
            <person name="Hensen N."/>
            <person name="Bonometti L."/>
            <person name="Westerberg I."/>
            <person name="Brannstrom I.O."/>
            <person name="Guillou S."/>
            <person name="Cros-Aarteil S."/>
            <person name="Calhoun S."/>
            <person name="Haridas S."/>
            <person name="Kuo A."/>
            <person name="Mondo S."/>
            <person name="Pangilinan J."/>
            <person name="Riley R."/>
            <person name="Labutti K."/>
            <person name="Andreopoulos B."/>
            <person name="Lipzen A."/>
            <person name="Chen C."/>
            <person name="Yanf M."/>
            <person name="Daum C."/>
            <person name="Ng V."/>
            <person name="Clum A."/>
            <person name="Steindorff A."/>
            <person name="Ohm R."/>
            <person name="Martin F."/>
            <person name="Silar P."/>
            <person name="Natvig D."/>
            <person name="Lalanne C."/>
            <person name="Gautier V."/>
            <person name="Ament-Velasquez S.L."/>
            <person name="Kruys A."/>
            <person name="Hutchinson M.I."/>
            <person name="Powell A.J."/>
            <person name="Barry K."/>
            <person name="Miller A.N."/>
            <person name="Grigoriev I.V."/>
            <person name="Debuchy R."/>
            <person name="Gladieux P."/>
            <person name="Thoren M.H."/>
            <person name="Johannesson H."/>
        </authorList>
    </citation>
    <scope>NUCLEOTIDE SEQUENCE</scope>
    <source>
        <strain evidence="2">SMH2532-1</strain>
    </source>
</reference>
<keyword evidence="1" id="KW-1133">Transmembrane helix</keyword>
<feature type="transmembrane region" description="Helical" evidence="1">
    <location>
        <begin position="207"/>
        <end position="234"/>
    </location>
</feature>
<organism evidence="2 3">
    <name type="scientific">Cercophora newfieldiana</name>
    <dbReference type="NCBI Taxonomy" id="92897"/>
    <lineage>
        <taxon>Eukaryota</taxon>
        <taxon>Fungi</taxon>
        <taxon>Dikarya</taxon>
        <taxon>Ascomycota</taxon>
        <taxon>Pezizomycotina</taxon>
        <taxon>Sordariomycetes</taxon>
        <taxon>Sordariomycetidae</taxon>
        <taxon>Sordariales</taxon>
        <taxon>Lasiosphaeriaceae</taxon>
        <taxon>Cercophora</taxon>
    </lineage>
</organism>
<protein>
    <submittedName>
        <fullName evidence="2">Uncharacterized protein</fullName>
    </submittedName>
</protein>
<evidence type="ECO:0000313" key="3">
    <source>
        <dbReference type="Proteomes" id="UP001174936"/>
    </source>
</evidence>
<proteinExistence type="predicted"/>
<keyword evidence="1" id="KW-0472">Membrane</keyword>
<keyword evidence="1" id="KW-0812">Transmembrane</keyword>